<dbReference type="Proteomes" id="UP000233837">
    <property type="component" value="Unassembled WGS sequence"/>
</dbReference>
<dbReference type="OrthoDB" id="581210at2759"/>
<organism evidence="1 2">
    <name type="scientific">Dendrobium catenatum</name>
    <dbReference type="NCBI Taxonomy" id="906689"/>
    <lineage>
        <taxon>Eukaryota</taxon>
        <taxon>Viridiplantae</taxon>
        <taxon>Streptophyta</taxon>
        <taxon>Embryophyta</taxon>
        <taxon>Tracheophyta</taxon>
        <taxon>Spermatophyta</taxon>
        <taxon>Magnoliopsida</taxon>
        <taxon>Liliopsida</taxon>
        <taxon>Asparagales</taxon>
        <taxon>Orchidaceae</taxon>
        <taxon>Epidendroideae</taxon>
        <taxon>Malaxideae</taxon>
        <taxon>Dendrobiinae</taxon>
        <taxon>Dendrobium</taxon>
    </lineage>
</organism>
<dbReference type="EMBL" id="KZ502363">
    <property type="protein sequence ID" value="PKU80283.1"/>
    <property type="molecule type" value="Genomic_DNA"/>
</dbReference>
<proteinExistence type="predicted"/>
<reference evidence="1 2" key="1">
    <citation type="journal article" date="2016" name="Sci. Rep.">
        <title>The Dendrobium catenatum Lindl. genome sequence provides insights into polysaccharide synthase, floral development and adaptive evolution.</title>
        <authorList>
            <person name="Zhang G.Q."/>
            <person name="Xu Q."/>
            <person name="Bian C."/>
            <person name="Tsai W.C."/>
            <person name="Yeh C.M."/>
            <person name="Liu K.W."/>
            <person name="Yoshida K."/>
            <person name="Zhang L.S."/>
            <person name="Chang S.B."/>
            <person name="Chen F."/>
            <person name="Shi Y."/>
            <person name="Su Y.Y."/>
            <person name="Zhang Y.Q."/>
            <person name="Chen L.J."/>
            <person name="Yin Y."/>
            <person name="Lin M."/>
            <person name="Huang H."/>
            <person name="Deng H."/>
            <person name="Wang Z.W."/>
            <person name="Zhu S.L."/>
            <person name="Zhao X."/>
            <person name="Deng C."/>
            <person name="Niu S.C."/>
            <person name="Huang J."/>
            <person name="Wang M."/>
            <person name="Liu G.H."/>
            <person name="Yang H.J."/>
            <person name="Xiao X.J."/>
            <person name="Hsiao Y.Y."/>
            <person name="Wu W.L."/>
            <person name="Chen Y.Y."/>
            <person name="Mitsuda N."/>
            <person name="Ohme-Takagi M."/>
            <person name="Luo Y.B."/>
            <person name="Van de Peer Y."/>
            <person name="Liu Z.J."/>
        </authorList>
    </citation>
    <scope>NUCLEOTIDE SEQUENCE [LARGE SCALE GENOMIC DNA]</scope>
    <source>
        <tissue evidence="1">The whole plant</tissue>
    </source>
</reference>
<dbReference type="PANTHER" id="PTHR34206:SF1">
    <property type="entry name" value="OS10G0390701 PROTEIN"/>
    <property type="match status" value="1"/>
</dbReference>
<evidence type="ECO:0000313" key="1">
    <source>
        <dbReference type="EMBL" id="PKU80283.1"/>
    </source>
</evidence>
<gene>
    <name evidence="1" type="ORF">MA16_Dca005814</name>
</gene>
<keyword evidence="2" id="KW-1185">Reference proteome</keyword>
<protein>
    <submittedName>
        <fullName evidence="1">Uncharacterized protein</fullName>
    </submittedName>
</protein>
<evidence type="ECO:0000313" key="2">
    <source>
        <dbReference type="Proteomes" id="UP000233837"/>
    </source>
</evidence>
<sequence length="109" mass="12634">MAIRISFLTRSIPEKANRAKPKTRAPTLRNGHLQLESAKSSLKKFAKLNKVFEDKESGVICYRDENGELVCEGYDEGPRFTWQNSHEIKRQARRCSVERSRLELNEIIN</sequence>
<accession>A0A2I0WX90</accession>
<name>A0A2I0WX90_9ASPA</name>
<reference evidence="1 2" key="2">
    <citation type="journal article" date="2017" name="Nature">
        <title>The Apostasia genome and the evolution of orchids.</title>
        <authorList>
            <person name="Zhang G.Q."/>
            <person name="Liu K.W."/>
            <person name="Li Z."/>
            <person name="Lohaus R."/>
            <person name="Hsiao Y.Y."/>
            <person name="Niu S.C."/>
            <person name="Wang J.Y."/>
            <person name="Lin Y.C."/>
            <person name="Xu Q."/>
            <person name="Chen L.J."/>
            <person name="Yoshida K."/>
            <person name="Fujiwara S."/>
            <person name="Wang Z.W."/>
            <person name="Zhang Y.Q."/>
            <person name="Mitsuda N."/>
            <person name="Wang M."/>
            <person name="Liu G.H."/>
            <person name="Pecoraro L."/>
            <person name="Huang H.X."/>
            <person name="Xiao X.J."/>
            <person name="Lin M."/>
            <person name="Wu X.Y."/>
            <person name="Wu W.L."/>
            <person name="Chen Y.Y."/>
            <person name="Chang S.B."/>
            <person name="Sakamoto S."/>
            <person name="Ohme-Takagi M."/>
            <person name="Yagi M."/>
            <person name="Zeng S.J."/>
            <person name="Shen C.Y."/>
            <person name="Yeh C.M."/>
            <person name="Luo Y.B."/>
            <person name="Tsai W.C."/>
            <person name="Van de Peer Y."/>
            <person name="Liu Z.J."/>
        </authorList>
    </citation>
    <scope>NUCLEOTIDE SEQUENCE [LARGE SCALE GENOMIC DNA]</scope>
    <source>
        <tissue evidence="1">The whole plant</tissue>
    </source>
</reference>
<dbReference type="AlphaFoldDB" id="A0A2I0WX90"/>
<dbReference type="PANTHER" id="PTHR34206">
    <property type="entry name" value="OS06G0193300 PROTEIN"/>
    <property type="match status" value="1"/>
</dbReference>